<proteinExistence type="predicted"/>
<feature type="signal peptide" evidence="2">
    <location>
        <begin position="1"/>
        <end position="33"/>
    </location>
</feature>
<dbReference type="EMBL" id="JADOUE010000001">
    <property type="protein sequence ID" value="MBG6121153.1"/>
    <property type="molecule type" value="Genomic_DNA"/>
</dbReference>
<dbReference type="PROSITE" id="PS51257">
    <property type="entry name" value="PROKAR_LIPOPROTEIN"/>
    <property type="match status" value="1"/>
</dbReference>
<comment type="caution">
    <text evidence="3">The sequence shown here is derived from an EMBL/GenBank/DDBJ whole genome shotgun (WGS) entry which is preliminary data.</text>
</comment>
<dbReference type="RefSeq" id="WP_196823778.1">
    <property type="nucleotide sequence ID" value="NZ_CP046980.1"/>
</dbReference>
<gene>
    <name evidence="3" type="ORF">IW254_000122</name>
</gene>
<dbReference type="Proteomes" id="UP000658613">
    <property type="component" value="Unassembled WGS sequence"/>
</dbReference>
<reference evidence="3" key="1">
    <citation type="submission" date="2020-11" db="EMBL/GenBank/DDBJ databases">
        <title>Sequencing the genomes of 1000 actinobacteria strains.</title>
        <authorList>
            <person name="Klenk H.-P."/>
        </authorList>
    </citation>
    <scope>NUCLEOTIDE SEQUENCE</scope>
    <source>
        <strain evidence="3">DSM 45632</strain>
    </source>
</reference>
<keyword evidence="4" id="KW-1185">Reference proteome</keyword>
<evidence type="ECO:0000256" key="2">
    <source>
        <dbReference type="SAM" id="SignalP"/>
    </source>
</evidence>
<feature type="region of interest" description="Disordered" evidence="1">
    <location>
        <begin position="43"/>
        <end position="79"/>
    </location>
</feature>
<protein>
    <submittedName>
        <fullName evidence="3">Membrane protein</fullName>
    </submittedName>
</protein>
<sequence length="203" mass="21880">MRTRSQLMKLRTSTVAAVAAASATALLLTGCSAGVEISNVKPTATAEKKDDVSSKGSSERSTKSTASESGGESSTSKHDGVYMTSLSEVLRKNPNATEQLLEDEFSEAEMEELEAYFDMGEDIYMFLEITGEKCSVSMSETGNFADAEDPEFCTIDYEKGTLDTGDDDVDGTIKFRSNGDATVVMRDEEITMTMVFKKTEGAA</sequence>
<accession>A0A931GQS9</accession>
<evidence type="ECO:0000256" key="1">
    <source>
        <dbReference type="SAM" id="MobiDB-lite"/>
    </source>
</evidence>
<keyword evidence="2" id="KW-0732">Signal</keyword>
<feature type="chain" id="PRO_5039347295" evidence="2">
    <location>
        <begin position="34"/>
        <end position="203"/>
    </location>
</feature>
<evidence type="ECO:0000313" key="3">
    <source>
        <dbReference type="EMBL" id="MBG6121153.1"/>
    </source>
</evidence>
<evidence type="ECO:0000313" key="4">
    <source>
        <dbReference type="Proteomes" id="UP000658613"/>
    </source>
</evidence>
<feature type="compositionally biased region" description="Basic and acidic residues" evidence="1">
    <location>
        <begin position="46"/>
        <end position="62"/>
    </location>
</feature>
<organism evidence="3 4">
    <name type="scientific">Corynebacterium aquatimens</name>
    <dbReference type="NCBI Taxonomy" id="1190508"/>
    <lineage>
        <taxon>Bacteria</taxon>
        <taxon>Bacillati</taxon>
        <taxon>Actinomycetota</taxon>
        <taxon>Actinomycetes</taxon>
        <taxon>Mycobacteriales</taxon>
        <taxon>Corynebacteriaceae</taxon>
        <taxon>Corynebacterium</taxon>
    </lineage>
</organism>
<feature type="compositionally biased region" description="Low complexity" evidence="1">
    <location>
        <begin position="63"/>
        <end position="74"/>
    </location>
</feature>
<name>A0A931GQS9_9CORY</name>
<dbReference type="AlphaFoldDB" id="A0A931GQS9"/>